<proteinExistence type="predicted"/>
<evidence type="ECO:0000313" key="4">
    <source>
        <dbReference type="Proteomes" id="UP000756530"/>
    </source>
</evidence>
<accession>A0ABS6SZM0</accession>
<keyword evidence="4" id="KW-1185">Reference proteome</keyword>
<evidence type="ECO:0000313" key="3">
    <source>
        <dbReference type="EMBL" id="MBV7377973.1"/>
    </source>
</evidence>
<name>A0ABS6SZM0_9RHOB</name>
<dbReference type="PANTHER" id="PTHR22602">
    <property type="entry name" value="TRANSFERASE CAF17, MITOCHONDRIAL-RELATED"/>
    <property type="match status" value="1"/>
</dbReference>
<sequence length="249" mass="27126">MTGETHENRTVLRISGADRTEFLQNLVTNDVKKGGLVYAALLTPQGKFLADFFILDTGDAYLLDTHADAAPGLAQRLNMYMLRSDVLIEPAELYAIRGTGDVPEDGHPDPRDPNLGWRAYRDAPGEPSETDWDALRVAACVPEAPADITPDTFILEAGFERMRGVDFKKGCYVGQEVTARMKHKTELRKGYTKVTLDGPAEPGTEIVTEDGKPAGTLLTRAGDTAIAYLRFDRAKGALRAGDAQVTWAG</sequence>
<dbReference type="PANTHER" id="PTHR22602:SF0">
    <property type="entry name" value="TRANSFERASE CAF17, MITOCHONDRIAL-RELATED"/>
    <property type="match status" value="1"/>
</dbReference>
<dbReference type="RefSeq" id="WP_218390830.1">
    <property type="nucleotide sequence ID" value="NZ_JAHUZE010000001.1"/>
</dbReference>
<comment type="caution">
    <text evidence="3">The sequence shown here is derived from an EMBL/GenBank/DDBJ whole genome shotgun (WGS) entry which is preliminary data.</text>
</comment>
<dbReference type="EMBL" id="JAHUZE010000001">
    <property type="protein sequence ID" value="MBV7377973.1"/>
    <property type="molecule type" value="Genomic_DNA"/>
</dbReference>
<protein>
    <submittedName>
        <fullName evidence="3">Folate-binding protein</fullName>
    </submittedName>
</protein>
<keyword evidence="1" id="KW-0809">Transit peptide</keyword>
<gene>
    <name evidence="3" type="ORF">KJP28_03475</name>
</gene>
<dbReference type="Proteomes" id="UP000756530">
    <property type="component" value="Unassembled WGS sequence"/>
</dbReference>
<dbReference type="NCBIfam" id="TIGR03317">
    <property type="entry name" value="ygfZ_signature"/>
    <property type="match status" value="1"/>
</dbReference>
<dbReference type="InterPro" id="IPR045179">
    <property type="entry name" value="YgfZ/GcvT"/>
</dbReference>
<dbReference type="InterPro" id="IPR057460">
    <property type="entry name" value="CAF17_C"/>
</dbReference>
<dbReference type="Pfam" id="PF25455">
    <property type="entry name" value="Beta-barrel_CAF17_C"/>
    <property type="match status" value="1"/>
</dbReference>
<reference evidence="3 4" key="1">
    <citation type="submission" date="2021-05" db="EMBL/GenBank/DDBJ databases">
        <title>Culturable bacteria isolated from Daya Bay.</title>
        <authorList>
            <person name="Zheng W."/>
            <person name="Yu S."/>
            <person name="Huang Y."/>
        </authorList>
    </citation>
    <scope>NUCLEOTIDE SEQUENCE [LARGE SCALE GENOMIC DNA]</scope>
    <source>
        <strain evidence="3 4">DP4N28-5</strain>
    </source>
</reference>
<organism evidence="3 4">
    <name type="scientific">Maritimibacter dapengensis</name>
    <dbReference type="NCBI Taxonomy" id="2836868"/>
    <lineage>
        <taxon>Bacteria</taxon>
        <taxon>Pseudomonadati</taxon>
        <taxon>Pseudomonadota</taxon>
        <taxon>Alphaproteobacteria</taxon>
        <taxon>Rhodobacterales</taxon>
        <taxon>Roseobacteraceae</taxon>
        <taxon>Maritimibacter</taxon>
    </lineage>
</organism>
<feature type="domain" description="CAF17 C-terminal" evidence="2">
    <location>
        <begin position="188"/>
        <end position="247"/>
    </location>
</feature>
<evidence type="ECO:0000256" key="1">
    <source>
        <dbReference type="ARBA" id="ARBA00022946"/>
    </source>
</evidence>
<evidence type="ECO:0000259" key="2">
    <source>
        <dbReference type="Pfam" id="PF25455"/>
    </source>
</evidence>
<dbReference type="InterPro" id="IPR017703">
    <property type="entry name" value="YgfZ/GCV_T_CS"/>
</dbReference>